<comment type="caution">
    <text evidence="8">The sequence shown here is derived from an EMBL/GenBank/DDBJ whole genome shotgun (WGS) entry which is preliminary data.</text>
</comment>
<dbReference type="AlphaFoldDB" id="A0A0V0Q8K0"/>
<dbReference type="PANTHER" id="PTHR13019">
    <property type="entry name" value="GOLGI APPARATUS MEMBRANE PROTEIN TVP23"/>
    <property type="match status" value="1"/>
</dbReference>
<comment type="similarity">
    <text evidence="2 6">Belongs to the TVP23 family.</text>
</comment>
<evidence type="ECO:0000256" key="7">
    <source>
        <dbReference type="SAM" id="MobiDB-lite"/>
    </source>
</evidence>
<feature type="transmembrane region" description="Helical" evidence="6">
    <location>
        <begin position="121"/>
        <end position="142"/>
    </location>
</feature>
<keyword evidence="3 6" id="KW-0812">Transmembrane</keyword>
<evidence type="ECO:0000313" key="8">
    <source>
        <dbReference type="EMBL" id="KRW98518.1"/>
    </source>
</evidence>
<proteinExistence type="inferred from homology"/>
<dbReference type="Pfam" id="PF05832">
    <property type="entry name" value="DUF846"/>
    <property type="match status" value="1"/>
</dbReference>
<dbReference type="PANTHER" id="PTHR13019:SF7">
    <property type="entry name" value="GOLGI APPARATUS MEMBRANE PROTEIN TVP23"/>
    <property type="match status" value="1"/>
</dbReference>
<feature type="region of interest" description="Disordered" evidence="7">
    <location>
        <begin position="1"/>
        <end position="30"/>
    </location>
</feature>
<protein>
    <recommendedName>
        <fullName evidence="6">Golgi apparatus membrane protein TVP23 homolog</fullName>
    </recommendedName>
</protein>
<reference evidence="8 9" key="1">
    <citation type="journal article" date="2015" name="Sci. Rep.">
        <title>Genome of the facultative scuticociliatosis pathogen Pseudocohnilembus persalinus provides insight into its virulence through horizontal gene transfer.</title>
        <authorList>
            <person name="Xiong J."/>
            <person name="Wang G."/>
            <person name="Cheng J."/>
            <person name="Tian M."/>
            <person name="Pan X."/>
            <person name="Warren A."/>
            <person name="Jiang C."/>
            <person name="Yuan D."/>
            <person name="Miao W."/>
        </authorList>
    </citation>
    <scope>NUCLEOTIDE SEQUENCE [LARGE SCALE GENOMIC DNA]</scope>
    <source>
        <strain evidence="8">36N120E</strain>
    </source>
</reference>
<evidence type="ECO:0000256" key="3">
    <source>
        <dbReference type="ARBA" id="ARBA00022692"/>
    </source>
</evidence>
<dbReference type="GO" id="GO:0000139">
    <property type="term" value="C:Golgi membrane"/>
    <property type="evidence" value="ECO:0007669"/>
    <property type="project" value="TreeGrafter"/>
</dbReference>
<gene>
    <name evidence="8" type="ORF">PPERSA_00115</name>
</gene>
<sequence length="229" mass="27434">MQKNKQINQSLNESQQNTQNKNGKVTWQDKNQIYLPPDNNIKKEINEAFSSRNLQNSQQKSHLQYPALQFNNQLSHQIGSFNPSLGMSYANPFAFMQQMRQSQYTQFDHDFQEDTDYLHKIFFLCCFKIMIVFSYIILPMVFSKMQNVYQSIVLYAIMDFWVVKNISGRQMLGMRWWIEIDSTGEQRWVFETRNYKMKYFLQKLGTNENMMKSVKLTFDLQTKQVEKKE</sequence>
<evidence type="ECO:0000256" key="6">
    <source>
        <dbReference type="RuleBase" id="RU361206"/>
    </source>
</evidence>
<dbReference type="EMBL" id="LDAU01000242">
    <property type="protein sequence ID" value="KRW98518.1"/>
    <property type="molecule type" value="Genomic_DNA"/>
</dbReference>
<evidence type="ECO:0000256" key="5">
    <source>
        <dbReference type="ARBA" id="ARBA00023136"/>
    </source>
</evidence>
<keyword evidence="9" id="KW-1185">Reference proteome</keyword>
<keyword evidence="4 6" id="KW-1133">Transmembrane helix</keyword>
<dbReference type="Proteomes" id="UP000054937">
    <property type="component" value="Unassembled WGS sequence"/>
</dbReference>
<dbReference type="InterPro" id="IPR008564">
    <property type="entry name" value="TVP23-like"/>
</dbReference>
<accession>A0A0V0Q8K0</accession>
<dbReference type="GO" id="GO:0016192">
    <property type="term" value="P:vesicle-mediated transport"/>
    <property type="evidence" value="ECO:0007669"/>
    <property type="project" value="TreeGrafter"/>
</dbReference>
<dbReference type="GO" id="GO:0009306">
    <property type="term" value="P:protein secretion"/>
    <property type="evidence" value="ECO:0007669"/>
    <property type="project" value="TreeGrafter"/>
</dbReference>
<evidence type="ECO:0000256" key="2">
    <source>
        <dbReference type="ARBA" id="ARBA00005467"/>
    </source>
</evidence>
<feature type="transmembrane region" description="Helical" evidence="6">
    <location>
        <begin position="148"/>
        <end position="166"/>
    </location>
</feature>
<dbReference type="OrthoDB" id="2151161at2759"/>
<name>A0A0V0Q8K0_PSEPJ</name>
<organism evidence="8 9">
    <name type="scientific">Pseudocohnilembus persalinus</name>
    <name type="common">Ciliate</name>
    <dbReference type="NCBI Taxonomy" id="266149"/>
    <lineage>
        <taxon>Eukaryota</taxon>
        <taxon>Sar</taxon>
        <taxon>Alveolata</taxon>
        <taxon>Ciliophora</taxon>
        <taxon>Intramacronucleata</taxon>
        <taxon>Oligohymenophorea</taxon>
        <taxon>Scuticociliatia</taxon>
        <taxon>Philasterida</taxon>
        <taxon>Pseudocohnilembidae</taxon>
        <taxon>Pseudocohnilembus</taxon>
    </lineage>
</organism>
<evidence type="ECO:0000256" key="4">
    <source>
        <dbReference type="ARBA" id="ARBA00022989"/>
    </source>
</evidence>
<dbReference type="InParanoid" id="A0A0V0Q8K0"/>
<evidence type="ECO:0000256" key="1">
    <source>
        <dbReference type="ARBA" id="ARBA00004141"/>
    </source>
</evidence>
<comment type="subcellular location">
    <subcellularLocation>
        <location evidence="1 6">Membrane</location>
        <topology evidence="1 6">Multi-pass membrane protein</topology>
    </subcellularLocation>
</comment>
<evidence type="ECO:0000313" key="9">
    <source>
        <dbReference type="Proteomes" id="UP000054937"/>
    </source>
</evidence>
<keyword evidence="5 6" id="KW-0472">Membrane</keyword>